<evidence type="ECO:0000256" key="6">
    <source>
        <dbReference type="ARBA" id="ARBA00023026"/>
    </source>
</evidence>
<organism evidence="10 11">
    <name type="scientific">Diaporthe australafricana</name>
    <dbReference type="NCBI Taxonomy" id="127596"/>
    <lineage>
        <taxon>Eukaryota</taxon>
        <taxon>Fungi</taxon>
        <taxon>Dikarya</taxon>
        <taxon>Ascomycota</taxon>
        <taxon>Pezizomycotina</taxon>
        <taxon>Sordariomycetes</taxon>
        <taxon>Sordariomycetidae</taxon>
        <taxon>Diaporthales</taxon>
        <taxon>Diaporthaceae</taxon>
        <taxon>Diaporthe</taxon>
    </lineage>
</organism>
<evidence type="ECO:0000256" key="9">
    <source>
        <dbReference type="ARBA" id="ARBA00035112"/>
    </source>
</evidence>
<keyword evidence="3" id="KW-0812">Transmembrane</keyword>
<evidence type="ECO:0000256" key="1">
    <source>
        <dbReference type="ARBA" id="ARBA00004167"/>
    </source>
</evidence>
<gene>
    <name evidence="10" type="ORF">Daus18300_014240</name>
</gene>
<keyword evidence="6" id="KW-0843">Virulence</keyword>
<evidence type="ECO:0000256" key="8">
    <source>
        <dbReference type="ARBA" id="ARBA00023180"/>
    </source>
</evidence>
<proteinExistence type="inferred from homology"/>
<comment type="pathway">
    <text evidence="2">Mycotoxin biosynthesis.</text>
</comment>
<name>A0ABR3VW01_9PEZI</name>
<evidence type="ECO:0000256" key="5">
    <source>
        <dbReference type="ARBA" id="ARBA00023002"/>
    </source>
</evidence>
<evidence type="ECO:0000313" key="10">
    <source>
        <dbReference type="EMBL" id="KAL1846490.1"/>
    </source>
</evidence>
<dbReference type="EMBL" id="JAWRVE010000266">
    <property type="protein sequence ID" value="KAL1846490.1"/>
    <property type="molecule type" value="Genomic_DNA"/>
</dbReference>
<dbReference type="InterPro" id="IPR021765">
    <property type="entry name" value="UstYa-like"/>
</dbReference>
<protein>
    <submittedName>
        <fullName evidence="10">Uncharacterized protein</fullName>
    </submittedName>
</protein>
<comment type="caution">
    <text evidence="10">The sequence shown here is derived from an EMBL/GenBank/DDBJ whole genome shotgun (WGS) entry which is preliminary data.</text>
</comment>
<evidence type="ECO:0000256" key="7">
    <source>
        <dbReference type="ARBA" id="ARBA00023136"/>
    </source>
</evidence>
<comment type="subcellular location">
    <subcellularLocation>
        <location evidence="1">Membrane</location>
        <topology evidence="1">Single-pass membrane protein</topology>
    </subcellularLocation>
</comment>
<evidence type="ECO:0000256" key="4">
    <source>
        <dbReference type="ARBA" id="ARBA00022989"/>
    </source>
</evidence>
<sequence length="142" mass="16404">MILTSVVGPVNIPTDKLGALNKSEDDDWQRTKPESGGGVIGSLEDLIRQYTYKDEYDYSKLPSFDGSPRLVREHVDHCINSLRMYLQCASDVTPYLMKRDTQKPLGIDPDFNTQHKCRNFDAIHAWTKRHELQTEDYQKDIE</sequence>
<keyword evidence="4" id="KW-1133">Transmembrane helix</keyword>
<reference evidence="10 11" key="1">
    <citation type="journal article" date="2024" name="IMA Fungus">
        <title>IMA Genome - F19 : A genome assembly and annotation guide to empower mycologists, including annotated draft genome sequences of Ceratocystis pirilliformis, Diaporthe australafricana, Fusarium ophioides, Paecilomyces lecythidis, and Sporothrix stenoceras.</title>
        <authorList>
            <person name="Aylward J."/>
            <person name="Wilson A.M."/>
            <person name="Visagie C.M."/>
            <person name="Spraker J."/>
            <person name="Barnes I."/>
            <person name="Buitendag C."/>
            <person name="Ceriani C."/>
            <person name="Del Mar Angel L."/>
            <person name="du Plessis D."/>
            <person name="Fuchs T."/>
            <person name="Gasser K."/>
            <person name="Kramer D."/>
            <person name="Li W."/>
            <person name="Munsamy K."/>
            <person name="Piso A."/>
            <person name="Price J.L."/>
            <person name="Sonnekus B."/>
            <person name="Thomas C."/>
            <person name="van der Nest A."/>
            <person name="van Dijk A."/>
            <person name="van Heerden A."/>
            <person name="van Vuuren N."/>
            <person name="Yilmaz N."/>
            <person name="Duong T.A."/>
            <person name="van der Merwe N.A."/>
            <person name="Wingfield M.J."/>
            <person name="Wingfield B.D."/>
        </authorList>
    </citation>
    <scope>NUCLEOTIDE SEQUENCE [LARGE SCALE GENOMIC DNA]</scope>
    <source>
        <strain evidence="10 11">CMW 18300</strain>
    </source>
</reference>
<dbReference type="PANTHER" id="PTHR33365">
    <property type="entry name" value="YALI0B05434P"/>
    <property type="match status" value="1"/>
</dbReference>
<dbReference type="Proteomes" id="UP001583177">
    <property type="component" value="Unassembled WGS sequence"/>
</dbReference>
<evidence type="ECO:0000256" key="2">
    <source>
        <dbReference type="ARBA" id="ARBA00004685"/>
    </source>
</evidence>
<keyword evidence="5" id="KW-0560">Oxidoreductase</keyword>
<keyword evidence="11" id="KW-1185">Reference proteome</keyword>
<evidence type="ECO:0000313" key="11">
    <source>
        <dbReference type="Proteomes" id="UP001583177"/>
    </source>
</evidence>
<comment type="similarity">
    <text evidence="9">Belongs to the ustYa family.</text>
</comment>
<accession>A0ABR3VW01</accession>
<dbReference type="PANTHER" id="PTHR33365:SF4">
    <property type="entry name" value="CYCLOCHLOROTINE BIOSYNTHESIS PROTEIN O"/>
    <property type="match status" value="1"/>
</dbReference>
<dbReference type="Pfam" id="PF11807">
    <property type="entry name" value="UstYa"/>
    <property type="match status" value="1"/>
</dbReference>
<evidence type="ECO:0000256" key="3">
    <source>
        <dbReference type="ARBA" id="ARBA00022692"/>
    </source>
</evidence>
<keyword evidence="7" id="KW-0472">Membrane</keyword>
<keyword evidence="8" id="KW-0325">Glycoprotein</keyword>